<feature type="compositionally biased region" description="Basic and acidic residues" evidence="13">
    <location>
        <begin position="307"/>
        <end position="318"/>
    </location>
</feature>
<dbReference type="InterPro" id="IPR008271">
    <property type="entry name" value="Ser/Thr_kinase_AS"/>
</dbReference>
<keyword evidence="14" id="KW-0732">Signal</keyword>
<dbReference type="Gene3D" id="3.30.1520.10">
    <property type="entry name" value="Phox-like domain"/>
    <property type="match status" value="1"/>
</dbReference>
<feature type="domain" description="Protein kinase" evidence="15">
    <location>
        <begin position="424"/>
        <end position="678"/>
    </location>
</feature>
<evidence type="ECO:0000256" key="10">
    <source>
        <dbReference type="ARBA" id="ARBA00022840"/>
    </source>
</evidence>
<keyword evidence="8" id="KW-0418">Kinase</keyword>
<feature type="domain" description="FYVE-type" evidence="16">
    <location>
        <begin position="321"/>
        <end position="376"/>
    </location>
</feature>
<dbReference type="Proteomes" id="UP000583944">
    <property type="component" value="Unassembled WGS sequence"/>
</dbReference>
<evidence type="ECO:0000256" key="13">
    <source>
        <dbReference type="SAM" id="MobiDB-lite"/>
    </source>
</evidence>
<evidence type="ECO:0000256" key="4">
    <source>
        <dbReference type="ARBA" id="ARBA00022679"/>
    </source>
</evidence>
<comment type="caution">
    <text evidence="19">The sequence shown here is derived from an EMBL/GenBank/DDBJ whole genome shotgun (WGS) entry which is preliminary data.</text>
</comment>
<feature type="domain" description="AGC-kinase C-terminal" evidence="18">
    <location>
        <begin position="679"/>
        <end position="751"/>
    </location>
</feature>
<evidence type="ECO:0000256" key="1">
    <source>
        <dbReference type="ARBA" id="ARBA00009903"/>
    </source>
</evidence>
<dbReference type="GO" id="GO:0005524">
    <property type="term" value="F:ATP binding"/>
    <property type="evidence" value="ECO:0007669"/>
    <property type="project" value="UniProtKB-UniRule"/>
</dbReference>
<feature type="compositionally biased region" description="Low complexity" evidence="13">
    <location>
        <begin position="283"/>
        <end position="299"/>
    </location>
</feature>
<evidence type="ECO:0000256" key="14">
    <source>
        <dbReference type="SAM" id="SignalP"/>
    </source>
</evidence>
<dbReference type="EMBL" id="JABDHM010000047">
    <property type="protein sequence ID" value="KAF5220726.1"/>
    <property type="molecule type" value="Genomic_DNA"/>
</dbReference>
<dbReference type="SUPFAM" id="SSF64268">
    <property type="entry name" value="PX domain"/>
    <property type="match status" value="1"/>
</dbReference>
<dbReference type="PROSITE" id="PS00107">
    <property type="entry name" value="PROTEIN_KINASE_ATP"/>
    <property type="match status" value="1"/>
</dbReference>
<dbReference type="Pfam" id="PF00069">
    <property type="entry name" value="Pkinase"/>
    <property type="match status" value="1"/>
</dbReference>
<evidence type="ECO:0000259" key="16">
    <source>
        <dbReference type="PROSITE" id="PS50178"/>
    </source>
</evidence>
<dbReference type="InterPro" id="IPR011011">
    <property type="entry name" value="Znf_FYVE_PHD"/>
</dbReference>
<dbReference type="SMART" id="SM00312">
    <property type="entry name" value="PX"/>
    <property type="match status" value="1"/>
</dbReference>
<protein>
    <recommendedName>
        <fullName evidence="21">Protein kinase</fullName>
    </recommendedName>
</protein>
<dbReference type="InterPro" id="IPR036871">
    <property type="entry name" value="PX_dom_sf"/>
</dbReference>
<dbReference type="CDD" id="cd05123">
    <property type="entry name" value="STKc_AGC"/>
    <property type="match status" value="1"/>
</dbReference>
<dbReference type="PROSITE" id="PS00108">
    <property type="entry name" value="PROTEIN_KINASE_ST"/>
    <property type="match status" value="1"/>
</dbReference>
<dbReference type="InterPro" id="IPR017455">
    <property type="entry name" value="Znf_FYVE-rel"/>
</dbReference>
<dbReference type="GO" id="GO:0004674">
    <property type="term" value="F:protein serine/threonine kinase activity"/>
    <property type="evidence" value="ECO:0007669"/>
    <property type="project" value="UniProtKB-KW"/>
</dbReference>
<keyword evidence="7 11" id="KW-0863">Zinc-finger</keyword>
<evidence type="ECO:0000313" key="20">
    <source>
        <dbReference type="Proteomes" id="UP000583944"/>
    </source>
</evidence>
<evidence type="ECO:0000259" key="17">
    <source>
        <dbReference type="PROSITE" id="PS50195"/>
    </source>
</evidence>
<dbReference type="InterPro" id="IPR011009">
    <property type="entry name" value="Kinase-like_dom_sf"/>
</dbReference>
<keyword evidence="4" id="KW-0808">Transferase</keyword>
<reference evidence="19 20" key="1">
    <citation type="journal article" date="2019" name="Genome Biol. Evol.">
        <title>Nanopore Sequencing Significantly Improves Genome Assembly of the Protozoan Parasite Trypanosoma cruzi.</title>
        <authorList>
            <person name="Diaz-Viraque F."/>
            <person name="Pita S."/>
            <person name="Greif G."/>
            <person name="de Souza R.C.M."/>
            <person name="Iraola G."/>
            <person name="Robello C."/>
        </authorList>
    </citation>
    <scope>NUCLEOTIDE SEQUENCE [LARGE SCALE GENOMIC DNA]</scope>
    <source>
        <strain evidence="19 20">Berenice</strain>
    </source>
</reference>
<dbReference type="AlphaFoldDB" id="A0A7J6Y2V8"/>
<feature type="domain" description="PX" evidence="17">
    <location>
        <begin position="100"/>
        <end position="224"/>
    </location>
</feature>
<dbReference type="FunFam" id="1.10.510.10:FF:000571">
    <property type="entry name" value="Maternal embryonic leucine zipper kinase"/>
    <property type="match status" value="1"/>
</dbReference>
<evidence type="ECO:0000256" key="5">
    <source>
        <dbReference type="ARBA" id="ARBA00022723"/>
    </source>
</evidence>
<evidence type="ECO:0000256" key="2">
    <source>
        <dbReference type="ARBA" id="ARBA00022527"/>
    </source>
</evidence>
<evidence type="ECO:0000256" key="12">
    <source>
        <dbReference type="PROSITE-ProRule" id="PRU10141"/>
    </source>
</evidence>
<feature type="chain" id="PRO_5029866431" description="Protein kinase" evidence="14">
    <location>
        <begin position="17"/>
        <end position="928"/>
    </location>
</feature>
<evidence type="ECO:0008006" key="21">
    <source>
        <dbReference type="Google" id="ProtNLM"/>
    </source>
</evidence>
<evidence type="ECO:0000313" key="19">
    <source>
        <dbReference type="EMBL" id="KAF5220726.1"/>
    </source>
</evidence>
<dbReference type="InterPro" id="IPR045270">
    <property type="entry name" value="STKc_AGC"/>
</dbReference>
<dbReference type="SMART" id="SM00220">
    <property type="entry name" value="S_TKc"/>
    <property type="match status" value="1"/>
</dbReference>
<dbReference type="InterPro" id="IPR013083">
    <property type="entry name" value="Znf_RING/FYVE/PHD"/>
</dbReference>
<accession>A0A7J6Y2V8</accession>
<keyword evidence="10 12" id="KW-0067">ATP-binding</keyword>
<dbReference type="PROSITE" id="PS50195">
    <property type="entry name" value="PX"/>
    <property type="match status" value="1"/>
</dbReference>
<dbReference type="CDD" id="cd00065">
    <property type="entry name" value="FYVE_like_SF"/>
    <property type="match status" value="1"/>
</dbReference>
<evidence type="ECO:0000256" key="6">
    <source>
        <dbReference type="ARBA" id="ARBA00022741"/>
    </source>
</evidence>
<sequence>MIYLFLILPLISLSCPSSIIRMYGCSLLKRETVGALFFLDYCRDRGFLWSAERKAKKRGRNQTNKNTFGGMISKFFRLDPQRREKHEINPHDIKALRGMAATHNITSVAVPQYRVRENYVEYVIECSKRSVKWQVFRRYQQFRALDQKLKQLCSMGSQYHCEYGVLPVLTGSHWAEVTNQSIDLVEKRRRYLEIYLEQLLVPKNLFYVAKTALYKFLHEGEVPVRCRTNVLRPLIGFAAVEPSRRPEKSEDDATTVEESPNPLDISAAGGNLPVTTTCCTTPERGVSNSVESSSTNRSSGMEEYDDVPSREDTDNEDIHMPPASPLCLQCNAEFSSMLYPHRCFLCKQRFCRNCLRNVELEEEVVRVCLQCYENHERHSKKKQTAKDATPETPSSQFKGVTAAPEILQLHEGNQLRTDVSLSDFELVTTLGRGTFGKVLKVIFRENGQVYAMKILNKCIIHKRRMVEYIKEEKDIMASLPFHPYVVTCHFAFQTDYHLFFVLDFLPGGELYSHIYPKCTLSPVDVRLIIAEVVLALEHLHRYDVVHRDLKPENIVFAADGHLKLTDFGLARMNFSRHRRYSFVGSPEYLAPETIRGECQSRALDWWSVGVMMYEMLMGSTPFHAANNNDVCNNVLNRTLDLTAPCFTPEAASLIRQLLQRQPKQRLRDAEQIKAHPYFASLNWSALENKSLPPPIRLNLEGNDTKYFKREFTAEWAVIARPQEVSRATLDMLKKYFSNFVHVPDVGAGVSLPSPYSGKRASLPQSIKADADEVLTVQRLLGIWRLVRVEMTTDDGKIAYPWGSEVCGLLAYFPNGIFTMQFTLSRRPYTGSHFPEQATVDELVEMCNSYVASFGRYQLKAESNAIVHCPNGSLFPNPSWNQQKFFVEVSSERSVGGVAALKLCTPQYILQEEKLLARTVLTWERADVC</sequence>
<keyword evidence="3" id="KW-0597">Phosphoprotein</keyword>
<evidence type="ECO:0000259" key="18">
    <source>
        <dbReference type="PROSITE" id="PS51285"/>
    </source>
</evidence>
<dbReference type="PANTHER" id="PTHR24351">
    <property type="entry name" value="RIBOSOMAL PROTEIN S6 KINASE"/>
    <property type="match status" value="1"/>
</dbReference>
<dbReference type="PROSITE" id="PS50011">
    <property type="entry name" value="PROTEIN_KINASE_DOM"/>
    <property type="match status" value="1"/>
</dbReference>
<dbReference type="InterPro" id="IPR000961">
    <property type="entry name" value="AGC-kinase_C"/>
</dbReference>
<dbReference type="Gene3D" id="3.30.200.20">
    <property type="entry name" value="Phosphorylase Kinase, domain 1"/>
    <property type="match status" value="1"/>
</dbReference>
<keyword evidence="6 12" id="KW-0547">Nucleotide-binding</keyword>
<keyword evidence="9" id="KW-0862">Zinc</keyword>
<dbReference type="InterPro" id="IPR024311">
    <property type="entry name" value="Lipocalin-like"/>
</dbReference>
<dbReference type="VEuPathDB" id="TriTrypDB:BCY84_15820"/>
<keyword evidence="2" id="KW-0723">Serine/threonine-protein kinase</keyword>
<dbReference type="CDD" id="cd06093">
    <property type="entry name" value="PX_domain"/>
    <property type="match status" value="1"/>
</dbReference>
<dbReference type="InterPro" id="IPR001683">
    <property type="entry name" value="PX_dom"/>
</dbReference>
<dbReference type="PROSITE" id="PS51285">
    <property type="entry name" value="AGC_KINASE_CTER"/>
    <property type="match status" value="1"/>
</dbReference>
<keyword evidence="5" id="KW-0479">Metal-binding</keyword>
<dbReference type="PROSITE" id="PS50178">
    <property type="entry name" value="ZF_FYVE"/>
    <property type="match status" value="1"/>
</dbReference>
<name>A0A7J6Y2V8_TRYCR</name>
<dbReference type="GO" id="GO:0035091">
    <property type="term" value="F:phosphatidylinositol binding"/>
    <property type="evidence" value="ECO:0007669"/>
    <property type="project" value="InterPro"/>
</dbReference>
<dbReference type="Gene3D" id="1.10.510.10">
    <property type="entry name" value="Transferase(Phosphotransferase) domain 1"/>
    <property type="match status" value="1"/>
</dbReference>
<organism evidence="19 20">
    <name type="scientific">Trypanosoma cruzi</name>
    <dbReference type="NCBI Taxonomy" id="5693"/>
    <lineage>
        <taxon>Eukaryota</taxon>
        <taxon>Discoba</taxon>
        <taxon>Euglenozoa</taxon>
        <taxon>Kinetoplastea</taxon>
        <taxon>Metakinetoplastina</taxon>
        <taxon>Trypanosomatida</taxon>
        <taxon>Trypanosomatidae</taxon>
        <taxon>Trypanosoma</taxon>
        <taxon>Schizotrypanum</taxon>
    </lineage>
</organism>
<dbReference type="InterPro" id="IPR017441">
    <property type="entry name" value="Protein_kinase_ATP_BS"/>
</dbReference>
<dbReference type="VEuPathDB" id="TriTrypDB:ECC02_006298"/>
<gene>
    <name evidence="19" type="ORF">ECC02_006298</name>
</gene>
<evidence type="ECO:0000256" key="8">
    <source>
        <dbReference type="ARBA" id="ARBA00022777"/>
    </source>
</evidence>
<feature type="region of interest" description="Disordered" evidence="13">
    <location>
        <begin position="242"/>
        <end position="318"/>
    </location>
</feature>
<dbReference type="GO" id="GO:0008270">
    <property type="term" value="F:zinc ion binding"/>
    <property type="evidence" value="ECO:0007669"/>
    <property type="project" value="UniProtKB-KW"/>
</dbReference>
<evidence type="ECO:0000259" key="15">
    <source>
        <dbReference type="PROSITE" id="PS50011"/>
    </source>
</evidence>
<feature type="signal peptide" evidence="14">
    <location>
        <begin position="1"/>
        <end position="16"/>
    </location>
</feature>
<dbReference type="Pfam" id="PF13924">
    <property type="entry name" value="Lipocalin_5"/>
    <property type="match status" value="1"/>
</dbReference>
<dbReference type="SUPFAM" id="SSF56112">
    <property type="entry name" value="Protein kinase-like (PK-like)"/>
    <property type="match status" value="1"/>
</dbReference>
<dbReference type="InterPro" id="IPR000719">
    <property type="entry name" value="Prot_kinase_dom"/>
</dbReference>
<evidence type="ECO:0000256" key="3">
    <source>
        <dbReference type="ARBA" id="ARBA00022553"/>
    </source>
</evidence>
<dbReference type="Gene3D" id="3.30.40.10">
    <property type="entry name" value="Zinc/RING finger domain, C3HC4 (zinc finger)"/>
    <property type="match status" value="1"/>
</dbReference>
<feature type="binding site" evidence="12">
    <location>
        <position position="453"/>
    </location>
    <ligand>
        <name>ATP</name>
        <dbReference type="ChEBI" id="CHEBI:30616"/>
    </ligand>
</feature>
<comment type="similarity">
    <text evidence="1">Belongs to the protein kinase superfamily. AGC Ser/Thr protein kinase family.</text>
</comment>
<evidence type="ECO:0000256" key="9">
    <source>
        <dbReference type="ARBA" id="ARBA00022833"/>
    </source>
</evidence>
<dbReference type="Pfam" id="PF00787">
    <property type="entry name" value="PX"/>
    <property type="match status" value="1"/>
</dbReference>
<proteinExistence type="inferred from homology"/>
<evidence type="ECO:0000256" key="7">
    <source>
        <dbReference type="ARBA" id="ARBA00022771"/>
    </source>
</evidence>
<evidence type="ECO:0000256" key="11">
    <source>
        <dbReference type="PROSITE-ProRule" id="PRU00091"/>
    </source>
</evidence>
<dbReference type="SUPFAM" id="SSF57903">
    <property type="entry name" value="FYVE/PHD zinc finger"/>
    <property type="match status" value="1"/>
</dbReference>